<keyword evidence="5 7" id="KW-0862">Zinc</keyword>
<evidence type="ECO:0000256" key="3">
    <source>
        <dbReference type="ARBA" id="ARBA00022723"/>
    </source>
</evidence>
<evidence type="ECO:0000256" key="7">
    <source>
        <dbReference type="PIRSR" id="PIRSR006019-2"/>
    </source>
</evidence>
<dbReference type="InterPro" id="IPR002125">
    <property type="entry name" value="CMP_dCMP_dom"/>
</dbReference>
<accession>A0A0C1MTU0</accession>
<name>A0A0C1MTU0_9RICK</name>
<dbReference type="PANTHER" id="PTHR11086:SF18">
    <property type="entry name" value="DEOXYCYTIDYLATE DEAMINASE"/>
    <property type="match status" value="1"/>
</dbReference>
<evidence type="ECO:0000256" key="2">
    <source>
        <dbReference type="ARBA" id="ARBA00006576"/>
    </source>
</evidence>
<dbReference type="OrthoDB" id="9788517at2"/>
<dbReference type="InterPro" id="IPR035105">
    <property type="entry name" value="Deoxycytidylate_deaminase_dom"/>
</dbReference>
<dbReference type="AlphaFoldDB" id="A0A0C1MTU0"/>
<dbReference type="EMBL" id="JSWE01000092">
    <property type="protein sequence ID" value="KIE05512.1"/>
    <property type="molecule type" value="Genomic_DNA"/>
</dbReference>
<gene>
    <name evidence="9" type="primary">comEB_2</name>
    <name evidence="9" type="ORF">NF27_DP00560</name>
</gene>
<evidence type="ECO:0000256" key="4">
    <source>
        <dbReference type="ARBA" id="ARBA00022801"/>
    </source>
</evidence>
<evidence type="ECO:0000256" key="1">
    <source>
        <dbReference type="ARBA" id="ARBA00001947"/>
    </source>
</evidence>
<proteinExistence type="inferred from homology"/>
<dbReference type="InterPro" id="IPR016192">
    <property type="entry name" value="APOBEC/CMP_deaminase_Zn-bd"/>
</dbReference>
<dbReference type="CDD" id="cd01286">
    <property type="entry name" value="deoxycytidylate_deaminase"/>
    <property type="match status" value="1"/>
</dbReference>
<comment type="caution">
    <text evidence="9">The sequence shown here is derived from an EMBL/GenBank/DDBJ whole genome shotgun (WGS) entry which is preliminary data.</text>
</comment>
<dbReference type="GO" id="GO:0004132">
    <property type="term" value="F:dCMP deaminase activity"/>
    <property type="evidence" value="ECO:0007669"/>
    <property type="project" value="UniProtKB-EC"/>
</dbReference>
<reference evidence="9 10" key="1">
    <citation type="submission" date="2014-11" db="EMBL/GenBank/DDBJ databases">
        <title>A Rickettsiales Symbiont of Amoebae With Ancient Features.</title>
        <authorList>
            <person name="Schulz F."/>
            <person name="Martijn J."/>
            <person name="Wascher F."/>
            <person name="Kostanjsek R."/>
            <person name="Ettema T.J."/>
            <person name="Horn M."/>
        </authorList>
    </citation>
    <scope>NUCLEOTIDE SEQUENCE [LARGE SCALE GENOMIC DNA]</scope>
    <source>
        <strain evidence="9 10">UWC36</strain>
    </source>
</reference>
<dbReference type="PROSITE" id="PS51747">
    <property type="entry name" value="CYT_DCMP_DEAMINASES_2"/>
    <property type="match status" value="1"/>
</dbReference>
<dbReference type="GO" id="GO:0005737">
    <property type="term" value="C:cytoplasm"/>
    <property type="evidence" value="ECO:0007669"/>
    <property type="project" value="TreeGrafter"/>
</dbReference>
<feature type="binding site" evidence="7">
    <location>
        <position position="99"/>
    </location>
    <ligand>
        <name>Zn(2+)</name>
        <dbReference type="ChEBI" id="CHEBI:29105"/>
        <note>catalytic</note>
    </ligand>
</feature>
<dbReference type="Pfam" id="PF00383">
    <property type="entry name" value="dCMP_cyt_deam_1"/>
    <property type="match status" value="1"/>
</dbReference>
<evidence type="ECO:0000313" key="10">
    <source>
        <dbReference type="Proteomes" id="UP000031258"/>
    </source>
</evidence>
<dbReference type="SUPFAM" id="SSF53927">
    <property type="entry name" value="Cytidine deaminase-like"/>
    <property type="match status" value="1"/>
</dbReference>
<dbReference type="Proteomes" id="UP000031258">
    <property type="component" value="Unassembled WGS sequence"/>
</dbReference>
<dbReference type="PANTHER" id="PTHR11086">
    <property type="entry name" value="DEOXYCYTIDYLATE DEAMINASE-RELATED"/>
    <property type="match status" value="1"/>
</dbReference>
<dbReference type="PROSITE" id="PS00903">
    <property type="entry name" value="CYT_DCMP_DEAMINASES_1"/>
    <property type="match status" value="1"/>
</dbReference>
<evidence type="ECO:0000259" key="8">
    <source>
        <dbReference type="PROSITE" id="PS51747"/>
    </source>
</evidence>
<dbReference type="InterPro" id="IPR016193">
    <property type="entry name" value="Cytidine_deaminase-like"/>
</dbReference>
<evidence type="ECO:0000256" key="6">
    <source>
        <dbReference type="PIRSR" id="PIRSR006019-1"/>
    </source>
</evidence>
<dbReference type="PIRSF" id="PIRSF006019">
    <property type="entry name" value="dCMP_deaminase"/>
    <property type="match status" value="1"/>
</dbReference>
<feature type="domain" description="CMP/dCMP-type deaminase" evidence="8">
    <location>
        <begin position="6"/>
        <end position="134"/>
    </location>
</feature>
<dbReference type="GO" id="GO:0008270">
    <property type="term" value="F:zinc ion binding"/>
    <property type="evidence" value="ECO:0007669"/>
    <property type="project" value="InterPro"/>
</dbReference>
<dbReference type="RefSeq" id="WP_039455715.1">
    <property type="nucleotide sequence ID" value="NZ_JSWE01000092.1"/>
</dbReference>
<feature type="active site" description="Proton donor" evidence="6">
    <location>
        <position position="73"/>
    </location>
</feature>
<feature type="binding site" evidence="7">
    <location>
        <position position="71"/>
    </location>
    <ligand>
        <name>Zn(2+)</name>
        <dbReference type="ChEBI" id="CHEBI:29105"/>
        <note>catalytic</note>
    </ligand>
</feature>
<keyword evidence="10" id="KW-1185">Reference proteome</keyword>
<evidence type="ECO:0000256" key="5">
    <source>
        <dbReference type="ARBA" id="ARBA00022833"/>
    </source>
</evidence>
<dbReference type="STRING" id="86105.NF27_DP00560"/>
<dbReference type="Gene3D" id="3.40.140.10">
    <property type="entry name" value="Cytidine Deaminase, domain 2"/>
    <property type="match status" value="1"/>
</dbReference>
<dbReference type="InterPro" id="IPR015517">
    <property type="entry name" value="dCMP_deaminase-rel"/>
</dbReference>
<comment type="similarity">
    <text evidence="2">Belongs to the cytidine and deoxycytidylate deaminase family.</text>
</comment>
<comment type="cofactor">
    <cofactor evidence="1 7">
        <name>Zn(2+)</name>
        <dbReference type="ChEBI" id="CHEBI:29105"/>
    </cofactor>
</comment>
<protein>
    <submittedName>
        <fullName evidence="9">Deoxycytidylate deaminase</fullName>
        <ecNumber evidence="9">3.5.4.12</ecNumber>
    </submittedName>
</protein>
<sequence>MLHSIHWDEYFMTMAYLVSMKSKDPSTRVGAVIVGPDKEIRSTGYNGLPRAIADHDYRYYDREYKLLAVNHAEENAILHCARIGVSAKGCTIYTPWIPCSRCAKSIIQAGITEVVYDVNFPGNHQDNQEDWKRSIEISRELMTEAEVKIREFSGKIVKIEGLYKEKPYDLF</sequence>
<feature type="binding site" evidence="7">
    <location>
        <position position="102"/>
    </location>
    <ligand>
        <name>Zn(2+)</name>
        <dbReference type="ChEBI" id="CHEBI:29105"/>
        <note>catalytic</note>
    </ligand>
</feature>
<dbReference type="GO" id="GO:0006220">
    <property type="term" value="P:pyrimidine nucleotide metabolic process"/>
    <property type="evidence" value="ECO:0007669"/>
    <property type="project" value="InterPro"/>
</dbReference>
<dbReference type="InterPro" id="IPR016473">
    <property type="entry name" value="dCMP_deaminase"/>
</dbReference>
<keyword evidence="3 7" id="KW-0479">Metal-binding</keyword>
<organism evidence="9 10">
    <name type="scientific">Candidatus Jidaibacter acanthamoebae</name>
    <dbReference type="NCBI Taxonomy" id="86105"/>
    <lineage>
        <taxon>Bacteria</taxon>
        <taxon>Pseudomonadati</taxon>
        <taxon>Pseudomonadota</taxon>
        <taxon>Alphaproteobacteria</taxon>
        <taxon>Rickettsiales</taxon>
        <taxon>Candidatus Midichloriaceae</taxon>
        <taxon>Candidatus Jidaibacter</taxon>
    </lineage>
</organism>
<keyword evidence="4 9" id="KW-0378">Hydrolase</keyword>
<evidence type="ECO:0000313" key="9">
    <source>
        <dbReference type="EMBL" id="KIE05512.1"/>
    </source>
</evidence>
<dbReference type="EC" id="3.5.4.12" evidence="9"/>